<reference evidence="1 2" key="2">
    <citation type="journal article" date="2014" name="Genome Announc.">
        <title>Complete Genome Sequence of Methanoregula formicica SMSPT, a Mesophilic Hydrogenotrophic Methanogen Isolated from a Methanogenic Upflow Anaerobic Sludge Blanket Reactor.</title>
        <authorList>
            <person name="Yamamoto K."/>
            <person name="Tamaki H."/>
            <person name="Cadillo-Quiroz H."/>
            <person name="Imachi H."/>
            <person name="Kyrpides N."/>
            <person name="Woyke T."/>
            <person name="Goodwin L."/>
            <person name="Zinder S.H."/>
            <person name="Kamagata Y."/>
            <person name="Liu W.T."/>
        </authorList>
    </citation>
    <scope>NUCLEOTIDE SEQUENCE [LARGE SCALE GENOMIC DNA]</scope>
    <source>
        <strain evidence="2">DSM 22288 / NBRC 105244 / SMSP</strain>
    </source>
</reference>
<dbReference type="AlphaFoldDB" id="L0HI25"/>
<dbReference type="EMBL" id="CP003167">
    <property type="protein sequence ID" value="AGB02978.1"/>
    <property type="molecule type" value="Genomic_DNA"/>
</dbReference>
<organism evidence="1 2">
    <name type="scientific">Methanoregula formicica (strain DSM 22288 / NBRC 105244 / SMSP)</name>
    <dbReference type="NCBI Taxonomy" id="593750"/>
    <lineage>
        <taxon>Archaea</taxon>
        <taxon>Methanobacteriati</taxon>
        <taxon>Methanobacteriota</taxon>
        <taxon>Stenosarchaea group</taxon>
        <taxon>Methanomicrobia</taxon>
        <taxon>Methanomicrobiales</taxon>
        <taxon>Methanoregulaceae</taxon>
        <taxon>Methanoregula</taxon>
    </lineage>
</organism>
<dbReference type="GeneID" id="14309356"/>
<dbReference type="InParanoid" id="L0HI25"/>
<name>L0HI25_METFS</name>
<keyword evidence="2" id="KW-1185">Reference proteome</keyword>
<reference evidence="2" key="1">
    <citation type="submission" date="2011-12" db="EMBL/GenBank/DDBJ databases">
        <title>Complete sequence of Methanoregula formicicum SMSP.</title>
        <authorList>
            <person name="Lucas S."/>
            <person name="Han J."/>
            <person name="Lapidus A."/>
            <person name="Cheng J.-F."/>
            <person name="Goodwin L."/>
            <person name="Pitluck S."/>
            <person name="Peters L."/>
            <person name="Ovchinnikova G."/>
            <person name="Teshima H."/>
            <person name="Detter J.C."/>
            <person name="Han C."/>
            <person name="Tapia R."/>
            <person name="Land M."/>
            <person name="Hauser L."/>
            <person name="Kyrpides N."/>
            <person name="Ivanova N."/>
            <person name="Pagani I."/>
            <person name="Imachi H."/>
            <person name="Tamaki H."/>
            <person name="Sekiguchi Y."/>
            <person name="Kamagata Y."/>
            <person name="Cadillo-Quiroz H."/>
            <person name="Zinder S."/>
            <person name="Liu W.-T."/>
            <person name="Woyke T."/>
        </authorList>
    </citation>
    <scope>NUCLEOTIDE SEQUENCE [LARGE SCALE GENOMIC DNA]</scope>
    <source>
        <strain evidence="2">DSM 22288 / NBRC 105244 / SMSP</strain>
    </source>
</reference>
<protein>
    <recommendedName>
        <fullName evidence="3">DUF2769 domain-containing protein</fullName>
    </recommendedName>
</protein>
<evidence type="ECO:0008006" key="3">
    <source>
        <dbReference type="Google" id="ProtNLM"/>
    </source>
</evidence>
<dbReference type="eggNOG" id="arCOG03896">
    <property type="taxonomic scope" value="Archaea"/>
</dbReference>
<gene>
    <name evidence="1" type="ordered locus">Metfor_1963</name>
</gene>
<dbReference type="KEGG" id="mfo:Metfor_1963"/>
<evidence type="ECO:0000313" key="1">
    <source>
        <dbReference type="EMBL" id="AGB02978.1"/>
    </source>
</evidence>
<dbReference type="HOGENOM" id="CLU_185773_0_0_2"/>
<dbReference type="RefSeq" id="WP_015285941.1">
    <property type="nucleotide sequence ID" value="NC_019943.1"/>
</dbReference>
<proteinExistence type="predicted"/>
<sequence>MFESSKPVIEDTEENRKICRNYCTRCPNAKHHCLDKHQPTELFCARGPSSATSMKMMGCFCQACEIYIKNHLRGGFFCVRR</sequence>
<dbReference type="InterPro" id="IPR020075">
    <property type="entry name" value="Uncharacterised_AF2234"/>
</dbReference>
<dbReference type="OrthoDB" id="71341at2157"/>
<evidence type="ECO:0000313" key="2">
    <source>
        <dbReference type="Proteomes" id="UP000010824"/>
    </source>
</evidence>
<dbReference type="Proteomes" id="UP000010824">
    <property type="component" value="Chromosome"/>
</dbReference>
<accession>L0HI25</accession>
<dbReference type="Pfam" id="PF10967">
    <property type="entry name" value="DUF2769"/>
    <property type="match status" value="1"/>
</dbReference>